<protein>
    <submittedName>
        <fullName evidence="1">Uncharacterized protein</fullName>
    </submittedName>
</protein>
<proteinExistence type="predicted"/>
<evidence type="ECO:0000313" key="2">
    <source>
        <dbReference type="Proteomes" id="UP000789390"/>
    </source>
</evidence>
<sequence length="69" mass="8060">MSSSKLSGVKRMADFIAFYYKRIPKIPNIDLLTRRRHAFFVFYEALRNSTDQSASEICVKYSTLPMVSY</sequence>
<organism evidence="1 2">
    <name type="scientific">Daphnia galeata</name>
    <dbReference type="NCBI Taxonomy" id="27404"/>
    <lineage>
        <taxon>Eukaryota</taxon>
        <taxon>Metazoa</taxon>
        <taxon>Ecdysozoa</taxon>
        <taxon>Arthropoda</taxon>
        <taxon>Crustacea</taxon>
        <taxon>Branchiopoda</taxon>
        <taxon>Diplostraca</taxon>
        <taxon>Cladocera</taxon>
        <taxon>Anomopoda</taxon>
        <taxon>Daphniidae</taxon>
        <taxon>Daphnia</taxon>
    </lineage>
</organism>
<dbReference type="AlphaFoldDB" id="A0A8J2RFD2"/>
<gene>
    <name evidence="1" type="ORF">DGAL_LOCUS4073</name>
</gene>
<dbReference type="Proteomes" id="UP000789390">
    <property type="component" value="Unassembled WGS sequence"/>
</dbReference>
<accession>A0A8J2RFD2</accession>
<evidence type="ECO:0000313" key="1">
    <source>
        <dbReference type="EMBL" id="CAH0101734.1"/>
    </source>
</evidence>
<comment type="caution">
    <text evidence="1">The sequence shown here is derived from an EMBL/GenBank/DDBJ whole genome shotgun (WGS) entry which is preliminary data.</text>
</comment>
<reference evidence="1" key="1">
    <citation type="submission" date="2021-11" db="EMBL/GenBank/DDBJ databases">
        <authorList>
            <person name="Schell T."/>
        </authorList>
    </citation>
    <scope>NUCLEOTIDE SEQUENCE</scope>
    <source>
        <strain evidence="1">M5</strain>
    </source>
</reference>
<dbReference type="EMBL" id="CAKKLH010000066">
    <property type="protein sequence ID" value="CAH0101734.1"/>
    <property type="molecule type" value="Genomic_DNA"/>
</dbReference>
<keyword evidence="2" id="KW-1185">Reference proteome</keyword>
<name>A0A8J2RFD2_9CRUS</name>